<protein>
    <submittedName>
        <fullName evidence="2">Uncharacterized protein</fullName>
    </submittedName>
</protein>
<dbReference type="Proteomes" id="UP000244005">
    <property type="component" value="Unassembled WGS sequence"/>
</dbReference>
<reference evidence="3" key="1">
    <citation type="journal article" date="2017" name="Cell">
        <title>Insights into land plant evolution garnered from the Marchantia polymorpha genome.</title>
        <authorList>
            <person name="Bowman J.L."/>
            <person name="Kohchi T."/>
            <person name="Yamato K.T."/>
            <person name="Jenkins J."/>
            <person name="Shu S."/>
            <person name="Ishizaki K."/>
            <person name="Yamaoka S."/>
            <person name="Nishihama R."/>
            <person name="Nakamura Y."/>
            <person name="Berger F."/>
            <person name="Adam C."/>
            <person name="Aki S.S."/>
            <person name="Althoff F."/>
            <person name="Araki T."/>
            <person name="Arteaga-Vazquez M.A."/>
            <person name="Balasubrmanian S."/>
            <person name="Barry K."/>
            <person name="Bauer D."/>
            <person name="Boehm C.R."/>
            <person name="Briginshaw L."/>
            <person name="Caballero-Perez J."/>
            <person name="Catarino B."/>
            <person name="Chen F."/>
            <person name="Chiyoda S."/>
            <person name="Chovatia M."/>
            <person name="Davies K.M."/>
            <person name="Delmans M."/>
            <person name="Demura T."/>
            <person name="Dierschke T."/>
            <person name="Dolan L."/>
            <person name="Dorantes-Acosta A.E."/>
            <person name="Eklund D.M."/>
            <person name="Florent S.N."/>
            <person name="Flores-Sandoval E."/>
            <person name="Fujiyama A."/>
            <person name="Fukuzawa H."/>
            <person name="Galik B."/>
            <person name="Grimanelli D."/>
            <person name="Grimwood J."/>
            <person name="Grossniklaus U."/>
            <person name="Hamada T."/>
            <person name="Haseloff J."/>
            <person name="Hetherington A.J."/>
            <person name="Higo A."/>
            <person name="Hirakawa Y."/>
            <person name="Hundley H.N."/>
            <person name="Ikeda Y."/>
            <person name="Inoue K."/>
            <person name="Inoue S.I."/>
            <person name="Ishida S."/>
            <person name="Jia Q."/>
            <person name="Kakita M."/>
            <person name="Kanazawa T."/>
            <person name="Kawai Y."/>
            <person name="Kawashima T."/>
            <person name="Kennedy M."/>
            <person name="Kinose K."/>
            <person name="Kinoshita T."/>
            <person name="Kohara Y."/>
            <person name="Koide E."/>
            <person name="Komatsu K."/>
            <person name="Kopischke S."/>
            <person name="Kubo M."/>
            <person name="Kyozuka J."/>
            <person name="Lagercrantz U."/>
            <person name="Lin S.S."/>
            <person name="Lindquist E."/>
            <person name="Lipzen A.M."/>
            <person name="Lu C.W."/>
            <person name="De Luna E."/>
            <person name="Martienssen R.A."/>
            <person name="Minamino N."/>
            <person name="Mizutani M."/>
            <person name="Mizutani M."/>
            <person name="Mochizuki N."/>
            <person name="Monte I."/>
            <person name="Mosher R."/>
            <person name="Nagasaki H."/>
            <person name="Nakagami H."/>
            <person name="Naramoto S."/>
            <person name="Nishitani K."/>
            <person name="Ohtani M."/>
            <person name="Okamoto T."/>
            <person name="Okumura M."/>
            <person name="Phillips J."/>
            <person name="Pollak B."/>
            <person name="Reinders A."/>
            <person name="Rovekamp M."/>
            <person name="Sano R."/>
            <person name="Sawa S."/>
            <person name="Schmid M.W."/>
            <person name="Shirakawa M."/>
            <person name="Solano R."/>
            <person name="Spunde A."/>
            <person name="Suetsugu N."/>
            <person name="Sugano S."/>
            <person name="Sugiyama A."/>
            <person name="Sun R."/>
            <person name="Suzuki Y."/>
            <person name="Takenaka M."/>
            <person name="Takezawa D."/>
            <person name="Tomogane H."/>
            <person name="Tsuzuki M."/>
            <person name="Ueda T."/>
            <person name="Umeda M."/>
            <person name="Ward J.M."/>
            <person name="Watanabe Y."/>
            <person name="Yazaki K."/>
            <person name="Yokoyama R."/>
            <person name="Yoshitake Y."/>
            <person name="Yotsui I."/>
            <person name="Zachgo S."/>
            <person name="Schmutz J."/>
        </authorList>
    </citation>
    <scope>NUCLEOTIDE SEQUENCE [LARGE SCALE GENOMIC DNA]</scope>
    <source>
        <strain evidence="3">Tak-1</strain>
    </source>
</reference>
<organism evidence="2 3">
    <name type="scientific">Marchantia polymorpha</name>
    <name type="common">Common liverwort</name>
    <name type="synonym">Marchantia aquatica</name>
    <dbReference type="NCBI Taxonomy" id="3197"/>
    <lineage>
        <taxon>Eukaryota</taxon>
        <taxon>Viridiplantae</taxon>
        <taxon>Streptophyta</taxon>
        <taxon>Embryophyta</taxon>
        <taxon>Marchantiophyta</taxon>
        <taxon>Marchantiopsida</taxon>
        <taxon>Marchantiidae</taxon>
        <taxon>Marchantiales</taxon>
        <taxon>Marchantiaceae</taxon>
        <taxon>Marchantia</taxon>
    </lineage>
</organism>
<dbReference type="EMBL" id="KZ772680">
    <property type="protein sequence ID" value="PTQ47241.1"/>
    <property type="molecule type" value="Genomic_DNA"/>
</dbReference>
<name>A0A2R6XM98_MARPO</name>
<proteinExistence type="predicted"/>
<feature type="region of interest" description="Disordered" evidence="1">
    <location>
        <begin position="1"/>
        <end position="160"/>
    </location>
</feature>
<accession>A0A2R6XM98</accession>
<feature type="compositionally biased region" description="Basic and acidic residues" evidence="1">
    <location>
        <begin position="33"/>
        <end position="57"/>
    </location>
</feature>
<dbReference type="AlphaFoldDB" id="A0A2R6XM98"/>
<evidence type="ECO:0000313" key="2">
    <source>
        <dbReference type="EMBL" id="PTQ47241.1"/>
    </source>
</evidence>
<dbReference type="Gramene" id="Mp8g11880.1">
    <property type="protein sequence ID" value="Mp8g11880.1.cds"/>
    <property type="gene ID" value="Mp8g11880"/>
</dbReference>
<evidence type="ECO:0000256" key="1">
    <source>
        <dbReference type="SAM" id="MobiDB-lite"/>
    </source>
</evidence>
<sequence>MEEGQYHQMSSSSIHRRPPCVGTGGESGGPRQLRNDEGIVHAPSKVEHRSSIAEQPHHLLHHHHHQQQQQQPQIQQKIQQQNRSDDTGIRRRRRRRPRGPSLGNVNARQGVARPKPGPQSQRDGEKMTSAPAIFSESAEGGREGGGQKRGAVNWEHPSRPHRFALQGERATRLAPTTGYALSSPIVTPSQQ</sequence>
<gene>
    <name evidence="2" type="ORF">MARPO_0008s0028</name>
</gene>
<feature type="compositionally biased region" description="Low complexity" evidence="1">
    <location>
        <begin position="67"/>
        <end position="81"/>
    </location>
</feature>
<keyword evidence="3" id="KW-1185">Reference proteome</keyword>
<evidence type="ECO:0000313" key="3">
    <source>
        <dbReference type="Proteomes" id="UP000244005"/>
    </source>
</evidence>